<dbReference type="Gramene" id="OE9A004052T1">
    <property type="protein sequence ID" value="OE9A004052C1"/>
    <property type="gene ID" value="OE9A004052"/>
</dbReference>
<accession>A0A8S0TQ64</accession>
<sequence length="111" mass="12058">MSAGSSTQNSVKTDNLLPNGGFESGPAFLGSPGEGVLLVSDPSLVKSALQQWTTMGNVKYINSKNFFDPEGNAAIEIVSGVLEYKQQNEFQRILIITWNSCWEMPMTRALG</sequence>
<protein>
    <submittedName>
        <fullName evidence="1">Uncharacterized protein</fullName>
    </submittedName>
</protein>
<evidence type="ECO:0000313" key="2">
    <source>
        <dbReference type="Proteomes" id="UP000594638"/>
    </source>
</evidence>
<dbReference type="Proteomes" id="UP000594638">
    <property type="component" value="Unassembled WGS sequence"/>
</dbReference>
<keyword evidence="2" id="KW-1185">Reference proteome</keyword>
<evidence type="ECO:0000313" key="1">
    <source>
        <dbReference type="EMBL" id="CAA3005458.1"/>
    </source>
</evidence>
<dbReference type="PANTHER" id="PTHR31265">
    <property type="entry name" value="OS02G0527500 PROTEIN-RELATED"/>
    <property type="match status" value="1"/>
</dbReference>
<gene>
    <name evidence="1" type="ORF">OLEA9_A004052</name>
</gene>
<proteinExistence type="predicted"/>
<dbReference type="PANTHER" id="PTHR31265:SF28">
    <property type="entry name" value="EMB|CAB87702.1"/>
    <property type="match status" value="1"/>
</dbReference>
<dbReference type="AlphaFoldDB" id="A0A8S0TQ64"/>
<comment type="caution">
    <text evidence="1">The sequence shown here is derived from an EMBL/GenBank/DDBJ whole genome shotgun (WGS) entry which is preliminary data.</text>
</comment>
<name>A0A8S0TQ64_OLEEU</name>
<dbReference type="InterPro" id="IPR052437">
    <property type="entry name" value="Pectin_Meth_Modulator"/>
</dbReference>
<reference evidence="1 2" key="1">
    <citation type="submission" date="2019-12" db="EMBL/GenBank/DDBJ databases">
        <authorList>
            <person name="Alioto T."/>
            <person name="Alioto T."/>
            <person name="Gomez Garrido J."/>
        </authorList>
    </citation>
    <scope>NUCLEOTIDE SEQUENCE [LARGE SCALE GENOMIC DNA]</scope>
</reference>
<organism evidence="1 2">
    <name type="scientific">Olea europaea subsp. europaea</name>
    <dbReference type="NCBI Taxonomy" id="158383"/>
    <lineage>
        <taxon>Eukaryota</taxon>
        <taxon>Viridiplantae</taxon>
        <taxon>Streptophyta</taxon>
        <taxon>Embryophyta</taxon>
        <taxon>Tracheophyta</taxon>
        <taxon>Spermatophyta</taxon>
        <taxon>Magnoliopsida</taxon>
        <taxon>eudicotyledons</taxon>
        <taxon>Gunneridae</taxon>
        <taxon>Pentapetalae</taxon>
        <taxon>asterids</taxon>
        <taxon>lamiids</taxon>
        <taxon>Lamiales</taxon>
        <taxon>Oleaceae</taxon>
        <taxon>Oleeae</taxon>
        <taxon>Olea</taxon>
    </lineage>
</organism>
<dbReference type="EMBL" id="CACTIH010007246">
    <property type="protein sequence ID" value="CAA3005458.1"/>
    <property type="molecule type" value="Genomic_DNA"/>
</dbReference>